<name>A0A7M1AZ03_9BACT</name>
<gene>
    <name evidence="1" type="ORF">FJR45_01445</name>
</gene>
<dbReference type="Proteomes" id="UP000593719">
    <property type="component" value="Chromosome"/>
</dbReference>
<proteinExistence type="predicted"/>
<organism evidence="1 2">
    <name type="scientific">Sulfurimonas sediminis</name>
    <dbReference type="NCBI Taxonomy" id="2590020"/>
    <lineage>
        <taxon>Bacteria</taxon>
        <taxon>Pseudomonadati</taxon>
        <taxon>Campylobacterota</taxon>
        <taxon>Epsilonproteobacteria</taxon>
        <taxon>Campylobacterales</taxon>
        <taxon>Sulfurimonadaceae</taxon>
        <taxon>Sulfurimonas</taxon>
    </lineage>
</organism>
<evidence type="ECO:0000313" key="2">
    <source>
        <dbReference type="Proteomes" id="UP000593719"/>
    </source>
</evidence>
<keyword evidence="2" id="KW-1185">Reference proteome</keyword>
<accession>A0A7M1AZ03</accession>
<reference evidence="1 2" key="1">
    <citation type="submission" date="2019-06" db="EMBL/GenBank/DDBJ databases">
        <title>Sulfurimonas gotlandica sp. nov., a chemoautotrophic and psychrotolerant epsilonproteobacterium isolated from a pelagic redoxcline, and an emended description of the genus Sulfurimonas.</title>
        <authorList>
            <person name="Wang S."/>
            <person name="Jiang L."/>
            <person name="Shao Z."/>
        </authorList>
    </citation>
    <scope>NUCLEOTIDE SEQUENCE [LARGE SCALE GENOMIC DNA]</scope>
    <source>
        <strain evidence="1 2">S2-6</strain>
    </source>
</reference>
<dbReference type="EMBL" id="CP041235">
    <property type="protein sequence ID" value="QOP42684.1"/>
    <property type="molecule type" value="Genomic_DNA"/>
</dbReference>
<sequence length="350" mass="40765">MSIYSKTCLNFTNRGTLILNKIYGVVKLSNFIRISIFLLIAATEGLAENFTTPIHSTNQYTNQVLMYRPYTNTAVIQEDQHITMSISQSNIFQKSTNLLADFGLTTLDFIYTVPLTKNCEFSFEYPFYYVSRGFLDKPLDFVHTTLGITTTRENQGHIDNQLTYRVTNKIAKKNPYFASGNTQIEIKYLLYNKKKLSFAMNAGIKIPLGKPSDGFTNGKVDYMYGIALQKEYHSVAWVANAVLTYNGERRLSQEIVSKRVRYFFFLANQFSLKSLLPLTFFDRWKFLFAYQYLSAPYESQDKKFSSYSHFLQFALRNYLDKERYLELFFNQNTIPRNNEADVTFGLTYHF</sequence>
<dbReference type="InterPro" id="IPR021523">
    <property type="entry name" value="DUF3187"/>
</dbReference>
<protein>
    <submittedName>
        <fullName evidence="1">DUF3187 family protein</fullName>
    </submittedName>
</protein>
<dbReference type="Pfam" id="PF11383">
    <property type="entry name" value="DUF3187"/>
    <property type="match status" value="1"/>
</dbReference>
<dbReference type="AlphaFoldDB" id="A0A7M1AZ03"/>
<dbReference type="KEGG" id="ssei:FJR45_01445"/>
<evidence type="ECO:0000313" key="1">
    <source>
        <dbReference type="EMBL" id="QOP42684.1"/>
    </source>
</evidence>